<dbReference type="InterPro" id="IPR011124">
    <property type="entry name" value="Znf_CW"/>
</dbReference>
<dbReference type="GO" id="GO:0008270">
    <property type="term" value="F:zinc ion binding"/>
    <property type="evidence" value="ECO:0007669"/>
    <property type="project" value="UniProtKB-KW"/>
</dbReference>
<gene>
    <name evidence="9" type="ORF">CLEI1391_LOCUS16784</name>
</gene>
<dbReference type="Pfam" id="PF00439">
    <property type="entry name" value="Bromodomain"/>
    <property type="match status" value="1"/>
</dbReference>
<feature type="domain" description="CW-type" evidence="8">
    <location>
        <begin position="318"/>
        <end position="375"/>
    </location>
</feature>
<proteinExistence type="predicted"/>
<protein>
    <recommendedName>
        <fullName evidence="10">Bromo domain-containing protein</fullName>
    </recommendedName>
</protein>
<evidence type="ECO:0000256" key="3">
    <source>
        <dbReference type="ARBA" id="ARBA00022833"/>
    </source>
</evidence>
<feature type="domain" description="Bromo" evidence="7">
    <location>
        <begin position="150"/>
        <end position="222"/>
    </location>
</feature>
<keyword evidence="3" id="KW-0862">Zinc</keyword>
<sequence>MSEDIDPEDEDLEGGGGDDDDDMTETDDGEEDWGSSKKRKAHGGLSKKAAKKAAKQAKKAAKAAAKKKGRSSGGAGGGGAPARTSVAAAAAPAQPVYAQAAAEPPRRAFQPVTQVPQFYDAVEAQKALSLVFKDVIQILKSEPSVYGVKKSPAKFASFMVPVSLTVVPDYPRFVPESDQMWVDKVHGRAKSNKYSTRQAFESDIRQILVACQAYNTPGRGGKQATPFLIDLCQQMVDLVTQALDTKQPLIEAAERAIEEGRAAANAPRQARTKAGTSTAYNEYVADTVALTGAGGGSAQQGGGGAAAADGGGGVGAVGAVKETWVECEQCKMWRVVPEEYLDGFTKQHGEDAPWFCRYYGCTCHQPRPGTGDCYQ</sequence>
<keyword evidence="4 5" id="KW-0103">Bromodomain</keyword>
<dbReference type="CDD" id="cd04369">
    <property type="entry name" value="Bromodomain"/>
    <property type="match status" value="1"/>
</dbReference>
<evidence type="ECO:0000256" key="2">
    <source>
        <dbReference type="ARBA" id="ARBA00022771"/>
    </source>
</evidence>
<dbReference type="EMBL" id="HBFB01030061">
    <property type="protein sequence ID" value="CAD8692601.1"/>
    <property type="molecule type" value="Transcribed_RNA"/>
</dbReference>
<accession>A0A7S0S0Z8</accession>
<feature type="compositionally biased region" description="Gly residues" evidence="6">
    <location>
        <begin position="71"/>
        <end position="80"/>
    </location>
</feature>
<dbReference type="InterPro" id="IPR001487">
    <property type="entry name" value="Bromodomain"/>
</dbReference>
<evidence type="ECO:0000256" key="6">
    <source>
        <dbReference type="SAM" id="MobiDB-lite"/>
    </source>
</evidence>
<dbReference type="InterPro" id="IPR036427">
    <property type="entry name" value="Bromodomain-like_sf"/>
</dbReference>
<evidence type="ECO:0000259" key="8">
    <source>
        <dbReference type="PROSITE" id="PS51050"/>
    </source>
</evidence>
<dbReference type="PROSITE" id="PS50014">
    <property type="entry name" value="BROMODOMAIN_2"/>
    <property type="match status" value="1"/>
</dbReference>
<dbReference type="SUPFAM" id="SSF47370">
    <property type="entry name" value="Bromodomain"/>
    <property type="match status" value="1"/>
</dbReference>
<name>A0A7S0S0Z8_9CHLO</name>
<evidence type="ECO:0000256" key="4">
    <source>
        <dbReference type="ARBA" id="ARBA00023117"/>
    </source>
</evidence>
<dbReference type="AlphaFoldDB" id="A0A7S0S0Z8"/>
<feature type="region of interest" description="Disordered" evidence="6">
    <location>
        <begin position="1"/>
        <end position="82"/>
    </location>
</feature>
<dbReference type="SMART" id="SM00297">
    <property type="entry name" value="BROMO"/>
    <property type="match status" value="1"/>
</dbReference>
<reference evidence="9" key="1">
    <citation type="submission" date="2021-01" db="EMBL/GenBank/DDBJ databases">
        <authorList>
            <person name="Corre E."/>
            <person name="Pelletier E."/>
            <person name="Niang G."/>
            <person name="Scheremetjew M."/>
            <person name="Finn R."/>
            <person name="Kale V."/>
            <person name="Holt S."/>
            <person name="Cochrane G."/>
            <person name="Meng A."/>
            <person name="Brown T."/>
            <person name="Cohen L."/>
        </authorList>
    </citation>
    <scope>NUCLEOTIDE SEQUENCE</scope>
    <source>
        <strain evidence="9">SAG 11-49</strain>
    </source>
</reference>
<dbReference type="Gene3D" id="1.20.920.10">
    <property type="entry name" value="Bromodomain-like"/>
    <property type="match status" value="1"/>
</dbReference>
<feature type="compositionally biased region" description="Basic residues" evidence="6">
    <location>
        <begin position="48"/>
        <end position="70"/>
    </location>
</feature>
<evidence type="ECO:0000313" key="9">
    <source>
        <dbReference type="EMBL" id="CAD8692601.1"/>
    </source>
</evidence>
<organism evidence="9">
    <name type="scientific">Chlamydomonas leiostraca</name>
    <dbReference type="NCBI Taxonomy" id="1034604"/>
    <lineage>
        <taxon>Eukaryota</taxon>
        <taxon>Viridiplantae</taxon>
        <taxon>Chlorophyta</taxon>
        <taxon>core chlorophytes</taxon>
        <taxon>Chlorophyceae</taxon>
        <taxon>CS clade</taxon>
        <taxon>Chlamydomonadales</taxon>
        <taxon>Chlamydomonadaceae</taxon>
        <taxon>Chlamydomonas</taxon>
    </lineage>
</organism>
<feature type="compositionally biased region" description="Acidic residues" evidence="6">
    <location>
        <begin position="1"/>
        <end position="33"/>
    </location>
</feature>
<dbReference type="PROSITE" id="PS51050">
    <property type="entry name" value="ZF_CW"/>
    <property type="match status" value="1"/>
</dbReference>
<evidence type="ECO:0000256" key="5">
    <source>
        <dbReference type="PROSITE-ProRule" id="PRU00035"/>
    </source>
</evidence>
<keyword evidence="2" id="KW-0863">Zinc-finger</keyword>
<evidence type="ECO:0000256" key="1">
    <source>
        <dbReference type="ARBA" id="ARBA00022723"/>
    </source>
</evidence>
<evidence type="ECO:0008006" key="10">
    <source>
        <dbReference type="Google" id="ProtNLM"/>
    </source>
</evidence>
<keyword evidence="1" id="KW-0479">Metal-binding</keyword>
<evidence type="ECO:0000259" key="7">
    <source>
        <dbReference type="PROSITE" id="PS50014"/>
    </source>
</evidence>